<proteinExistence type="inferred from homology"/>
<evidence type="ECO:0000313" key="3">
    <source>
        <dbReference type="EMBL" id="ANP89756.1"/>
    </source>
</evidence>
<dbReference type="Proteomes" id="UP000092691">
    <property type="component" value="Plasmid unnamed1"/>
</dbReference>
<geneLocation type="plasmid" evidence="3 4">
    <name>unnamed1</name>
</geneLocation>
<gene>
    <name evidence="3" type="ORF">BA011_28950</name>
</gene>
<dbReference type="InterPro" id="IPR005064">
    <property type="entry name" value="BUG"/>
</dbReference>
<dbReference type="RefSeq" id="WP_065283356.1">
    <property type="nucleotide sequence ID" value="NZ_CP016287.1"/>
</dbReference>
<evidence type="ECO:0000256" key="2">
    <source>
        <dbReference type="SAM" id="SignalP"/>
    </source>
</evidence>
<dbReference type="InterPro" id="IPR042100">
    <property type="entry name" value="Bug_dom1"/>
</dbReference>
<dbReference type="Gene3D" id="3.40.190.150">
    <property type="entry name" value="Bordetella uptake gene, domain 1"/>
    <property type="match status" value="1"/>
</dbReference>
<dbReference type="OrthoDB" id="8443386at2"/>
<dbReference type="AlphaFoldDB" id="A0A1B1CJ49"/>
<keyword evidence="2" id="KW-0732">Signal</keyword>
<evidence type="ECO:0000256" key="1">
    <source>
        <dbReference type="ARBA" id="ARBA00006987"/>
    </source>
</evidence>
<dbReference type="CDD" id="cd13578">
    <property type="entry name" value="PBP2_Bug27"/>
    <property type="match status" value="1"/>
</dbReference>
<sequence>MRLMRFITVAAMAASIASLAATAGKAQGQDYPSKTVTVIVPFAAGGNTDTFGRLVAEQLGKRLGQRFIVENKPGAGGNVGLGDLARAEPDGYTIGMGTVSSNAINQTLFKTLPYDKEKGFAPLSLIARLPNVLVVNPEKLPVNSVQELIELLKKEPGKHTYASSGVGTSIHLAGELLATKAGVKITHVPYKGSSQAIMDVVAGHIDFMFDNIPTAAQQVKAGKLRALAVTSLDKASLLPDVPTMDSVIPGFEATSWHGIFAPPGTPPEIVERLSKEVQAILHDPAMKEKIEGMGATPVGSTSEEFATFIKGETEKWAEVIKAANVPLQ</sequence>
<dbReference type="SUPFAM" id="SSF53850">
    <property type="entry name" value="Periplasmic binding protein-like II"/>
    <property type="match status" value="1"/>
</dbReference>
<name>A0A1B1CJ49_RHILE</name>
<dbReference type="EMBL" id="CP016287">
    <property type="protein sequence ID" value="ANP89756.1"/>
    <property type="molecule type" value="Genomic_DNA"/>
</dbReference>
<dbReference type="Gene3D" id="3.40.190.10">
    <property type="entry name" value="Periplasmic binding protein-like II"/>
    <property type="match status" value="1"/>
</dbReference>
<dbReference type="PIRSF" id="PIRSF017082">
    <property type="entry name" value="YflP"/>
    <property type="match status" value="1"/>
</dbReference>
<dbReference type="PANTHER" id="PTHR42928:SF5">
    <property type="entry name" value="BLR1237 PROTEIN"/>
    <property type="match status" value="1"/>
</dbReference>
<dbReference type="PANTHER" id="PTHR42928">
    <property type="entry name" value="TRICARBOXYLATE-BINDING PROTEIN"/>
    <property type="match status" value="1"/>
</dbReference>
<protein>
    <submittedName>
        <fullName evidence="3">MFS transporter</fullName>
    </submittedName>
</protein>
<reference evidence="3 4" key="1">
    <citation type="submission" date="2016-06" db="EMBL/GenBank/DDBJ databases">
        <title>Microsymbionts genomes from the relict species Vavilovia formosa.</title>
        <authorList>
            <person name="Chirak E."/>
            <person name="Kimeklis A."/>
            <person name="Andronov E."/>
        </authorList>
    </citation>
    <scope>NUCLEOTIDE SEQUENCE [LARGE SCALE GENOMIC DNA]</scope>
    <source>
        <strain evidence="3 4">Vaf10</strain>
        <plasmid evidence="4">Plasmid unnamed1</plasmid>
    </source>
</reference>
<accession>A0A1B1CJ49</accession>
<keyword evidence="3" id="KW-0614">Plasmid</keyword>
<dbReference type="Pfam" id="PF03401">
    <property type="entry name" value="TctC"/>
    <property type="match status" value="1"/>
</dbReference>
<comment type="similarity">
    <text evidence="1">Belongs to the UPF0065 (bug) family.</text>
</comment>
<evidence type="ECO:0000313" key="4">
    <source>
        <dbReference type="Proteomes" id="UP000092691"/>
    </source>
</evidence>
<organism evidence="3 4">
    <name type="scientific">Rhizobium leguminosarum</name>
    <dbReference type="NCBI Taxonomy" id="384"/>
    <lineage>
        <taxon>Bacteria</taxon>
        <taxon>Pseudomonadati</taxon>
        <taxon>Pseudomonadota</taxon>
        <taxon>Alphaproteobacteria</taxon>
        <taxon>Hyphomicrobiales</taxon>
        <taxon>Rhizobiaceae</taxon>
        <taxon>Rhizobium/Agrobacterium group</taxon>
        <taxon>Rhizobium</taxon>
    </lineage>
</organism>
<feature type="signal peptide" evidence="2">
    <location>
        <begin position="1"/>
        <end position="20"/>
    </location>
</feature>
<feature type="chain" id="PRO_5008521008" evidence="2">
    <location>
        <begin position="21"/>
        <end position="328"/>
    </location>
</feature>